<evidence type="ECO:0000256" key="1">
    <source>
        <dbReference type="SAM" id="SignalP"/>
    </source>
</evidence>
<dbReference type="AlphaFoldDB" id="A0A1X1Y747"/>
<sequence length="355" mass="36316">MSGRFGMPRSQALTLKGGALAAAAATFVAGAGGQGVAQAGPEISAPAAWVHHDVALTDYPTFTESLQTLLDDLGVGNLNQVLGGFGAYTIDSSVALFLAGLNPNGDTLNGVAEIFGISLTDPLYSTTVDSLLGQGSLFLLDGVPIGYLDLGGTDGIIDVLLGEGAGSHSLTALANAVGLGSMLSQYASLINALGLENMNVQYCTLGCSTFGTIISNPDLNVNSSLNDWLSGILGKPTVDITQHAFSGLGATTVVPNSAWTLGQYLQSLPVSATDPTTMANATLGLLFGLPPNQPWDQYVSNFPFGGTLLDPSGETWGEQTLGTLLGSFLLDDSTLTITGDTPITDFLVALGLLTP</sequence>
<gene>
    <name evidence="2" type="ORF">AWC16_22130</name>
</gene>
<name>A0A1X1Y747_9MYCO</name>
<dbReference type="Proteomes" id="UP000193866">
    <property type="component" value="Unassembled WGS sequence"/>
</dbReference>
<proteinExistence type="predicted"/>
<evidence type="ECO:0000313" key="3">
    <source>
        <dbReference type="Proteomes" id="UP000193866"/>
    </source>
</evidence>
<feature type="signal peptide" evidence="1">
    <location>
        <begin position="1"/>
        <end position="31"/>
    </location>
</feature>
<protein>
    <recommendedName>
        <fullName evidence="4">PE-PGRS family protein</fullName>
    </recommendedName>
</protein>
<evidence type="ECO:0000313" key="2">
    <source>
        <dbReference type="EMBL" id="ORW06953.1"/>
    </source>
</evidence>
<keyword evidence="1" id="KW-0732">Signal</keyword>
<reference evidence="2 3" key="1">
    <citation type="submission" date="2016-01" db="EMBL/GenBank/DDBJ databases">
        <title>The new phylogeny of the genus Mycobacterium.</title>
        <authorList>
            <person name="Tarcisio F."/>
            <person name="Conor M."/>
            <person name="Antonella G."/>
            <person name="Elisabetta G."/>
            <person name="Giulia F.S."/>
            <person name="Sara T."/>
            <person name="Anna F."/>
            <person name="Clotilde B."/>
            <person name="Roberto B."/>
            <person name="Veronica D.S."/>
            <person name="Fabio R."/>
            <person name="Monica P."/>
            <person name="Olivier J."/>
            <person name="Enrico T."/>
            <person name="Nicola S."/>
        </authorList>
    </citation>
    <scope>NUCLEOTIDE SEQUENCE [LARGE SCALE GENOMIC DNA]</scope>
    <source>
        <strain evidence="2 3">DSM 45394</strain>
    </source>
</reference>
<keyword evidence="3" id="KW-1185">Reference proteome</keyword>
<evidence type="ECO:0008006" key="4">
    <source>
        <dbReference type="Google" id="ProtNLM"/>
    </source>
</evidence>
<dbReference type="EMBL" id="LQPG01000055">
    <property type="protein sequence ID" value="ORW06953.1"/>
    <property type="molecule type" value="Genomic_DNA"/>
</dbReference>
<comment type="caution">
    <text evidence="2">The sequence shown here is derived from an EMBL/GenBank/DDBJ whole genome shotgun (WGS) entry which is preliminary data.</text>
</comment>
<organism evidence="2 3">
    <name type="scientific">Mycolicibacter longobardus</name>
    <dbReference type="NCBI Taxonomy" id="1108812"/>
    <lineage>
        <taxon>Bacteria</taxon>
        <taxon>Bacillati</taxon>
        <taxon>Actinomycetota</taxon>
        <taxon>Actinomycetes</taxon>
        <taxon>Mycobacteriales</taxon>
        <taxon>Mycobacteriaceae</taxon>
        <taxon>Mycolicibacter</taxon>
    </lineage>
</organism>
<feature type="chain" id="PRO_5038807017" description="PE-PGRS family protein" evidence="1">
    <location>
        <begin position="32"/>
        <end position="355"/>
    </location>
</feature>
<accession>A0A1X1Y747</accession>
<dbReference type="RefSeq" id="WP_234812379.1">
    <property type="nucleotide sequence ID" value="NZ_JACKVG010000012.1"/>
</dbReference>